<keyword evidence="5" id="KW-0045">Antibiotic biosynthesis</keyword>
<dbReference type="PANTHER" id="PTHR43775">
    <property type="entry name" value="FATTY ACID SYNTHASE"/>
    <property type="match status" value="1"/>
</dbReference>
<dbReference type="PANTHER" id="PTHR43775:SF51">
    <property type="entry name" value="INACTIVE PHENOLPHTHIOCEROL SYNTHESIS POLYKETIDE SYNTHASE TYPE I PKS1-RELATED"/>
    <property type="match status" value="1"/>
</dbReference>
<keyword evidence="3" id="KW-0597">Phosphoprotein</keyword>
<evidence type="ECO:0000259" key="10">
    <source>
        <dbReference type="PROSITE" id="PS52004"/>
    </source>
</evidence>
<dbReference type="SUPFAM" id="SSF47336">
    <property type="entry name" value="ACP-like"/>
    <property type="match status" value="1"/>
</dbReference>
<accession>A0ABQ3F5T7</accession>
<keyword evidence="7" id="KW-0012">Acyltransferase</keyword>
<sequence>MSNDEKLRDYLKRATTELQRTRRQLREAQELNQEPVAIVAMGCRFPGGIASPEDLWQLVDAGRDAVSLFPDGRGWDMDALYDPEPATPGKTYCREGGFLHDAGEFDADFFKISPREARDTDPQQRLLLEVSWEAIERAGIDPTSLKGSRTGVFAGVVYHDYPGGGGTGGLASVASGRVAYSLGLEGPAVTVDTACSSSLVALHLAVQSVRTGECTMALAGGVTVMASPDSFVGFSQDRGLAPDGRCKSFAAAADGTTWSEGAGMVLVERLSDARRHGHPVLAVIRGSAMNSDGASNGLTAPNGPSQQRVILQALASGRLTPADVDAVEAHGTGTTLGDPIEAQALIAAYGRERPADQPLWLGSFKSNIGHAQAAAGIGGVIKMVLAMRHGVLPRTLHVDEPSPNVDWSAGSVRLLTEPIAWPERDHPKRAGVSSFGLSGTNVHVIVEEAPKEEAPTLEAGADGTPTLEAGAADGTPTLEAGAADGTPAEETRADGNPAGQTRAGATPADETAVPEAGDLRPRAPRPVPVPVLVSARRPEALAAQAARLADHVDAHADHALCDTAWSLATTRAALEHRAVVVADSRAELTRALRALAAEPTLPAPGTVTGAARPDALTAVLFTGQGAQRLGMGRELHSVQPVFARAFDEAVAALEAHLDTPLREAMWGEDSASLDATGLAQPALFACEVALYRLVESWGIRPDFLAGHSVGELAAAHVSGILTLTDAARLVAARGRLMQALPGGGAMAAVEASEEEVEPLLTADVGIAALNGPRAVVVSGAEEAVTALAEHFRTLGRKTKRLAVSHAFHSPLMEPMLDAFRAVAESISYGTPRIPIVSTVTGELLGADEAAHPDHWVRHVRQTVRFGDAVRQLAAKGVHTFLELGPDAALTPLGPDCLGDVAGDAGDARRPVFTAALRRGRSEERALAEAVAVVHAQGVHVDWTAYFEAATTAGPGLRRVDLPTYAFQRKNYWARPDRTTATAPAAADPAEAGFWEAVERADTAELAERLGLDAEAVAPVLPALTTWRAGRREASAVDALRYRVSWAPVPDPARAAALDGDWLVVHAPGQDPLAAVLADALTGRGARPVLHATGAGGPVLPRELPAAPAGVLSLLAQDDTDHPEHPELSRGLADTVALLQALAARECTAPVWCLTRGAVSTGEPDSAARPVHPAQSAVWGLGAALALETPATWGGLIDFPAGADPDGEAAERLAGRLCDTLAGATGEDQVALRPEGTYARRMTRPTRPDPAGPWHPRGTVLVTGGTGGLGAHVARMLAADGAEHIVLAGRRGPHAPGAAELAQELRQSGVRVSIEACDIADRDAVGRLLAGLTGLTAVVHAAGLPQRIAPLAELTLADLAEVAAAKVLGARHLDELLTDTPLDAFVLFSSGAAVWGSAGQSAYGSANAYLDGLAHSRRARGLAATSVAWGSWDGGMVDAELAAVMRRIGAPAMRPEHAVGALRRILAGGASHAVVAEFDWERFAPTYALARPRPLLNALPEAVAALGTDPATGAGEGTDLAARLAGLAQPDQLRTLLDLVRGHVAALLGYDDPADVGADRGFTDLGFDSVAAVDLRRRLVAATGRPLPTSMIYDHPSPAALAGHLHSELCQGENAGELPVLAQLDRLEQAAAALAADEIEATRITARLQSLLTRLTATLDATAGAQGIEEQLESASADDIFAFIDNELGLT</sequence>
<dbReference type="Gene3D" id="3.30.70.3290">
    <property type="match status" value="2"/>
</dbReference>
<dbReference type="SUPFAM" id="SSF51735">
    <property type="entry name" value="NAD(P)-binding Rossmann-fold domains"/>
    <property type="match status" value="2"/>
</dbReference>
<dbReference type="SMART" id="SM01294">
    <property type="entry name" value="PKS_PP_betabranch"/>
    <property type="match status" value="1"/>
</dbReference>
<evidence type="ECO:0000313" key="12">
    <source>
        <dbReference type="Proteomes" id="UP000642673"/>
    </source>
</evidence>
<dbReference type="InterPro" id="IPR016035">
    <property type="entry name" value="Acyl_Trfase/lysoPLipase"/>
</dbReference>
<dbReference type="SUPFAM" id="SSF55048">
    <property type="entry name" value="Probable ACP-binding domain of malonyl-CoA ACP transacylase"/>
    <property type="match status" value="1"/>
</dbReference>
<dbReference type="EMBL" id="BMVP01000032">
    <property type="protein sequence ID" value="GHB86166.1"/>
    <property type="molecule type" value="Genomic_DNA"/>
</dbReference>
<comment type="cofactor">
    <cofactor evidence="1">
        <name>pantetheine 4'-phosphate</name>
        <dbReference type="ChEBI" id="CHEBI:47942"/>
    </cofactor>
</comment>
<dbReference type="InterPro" id="IPR014031">
    <property type="entry name" value="Ketoacyl_synth_C"/>
</dbReference>
<dbReference type="InterPro" id="IPR020806">
    <property type="entry name" value="PKS_PP-bd"/>
</dbReference>
<dbReference type="Pfam" id="PF02801">
    <property type="entry name" value="Ketoacyl-synt_C"/>
    <property type="match status" value="1"/>
</dbReference>
<dbReference type="Pfam" id="PF08990">
    <property type="entry name" value="Docking"/>
    <property type="match status" value="1"/>
</dbReference>
<dbReference type="CDD" id="cd08952">
    <property type="entry name" value="KR_1_SDR_x"/>
    <property type="match status" value="1"/>
</dbReference>
<dbReference type="InterPro" id="IPR016039">
    <property type="entry name" value="Thiolase-like"/>
</dbReference>
<dbReference type="Pfam" id="PF08659">
    <property type="entry name" value="KR"/>
    <property type="match status" value="1"/>
</dbReference>
<evidence type="ECO:0000256" key="8">
    <source>
        <dbReference type="SAM" id="MobiDB-lite"/>
    </source>
</evidence>
<feature type="domain" description="Carrier" evidence="9">
    <location>
        <begin position="1533"/>
        <end position="1608"/>
    </location>
</feature>
<dbReference type="Gene3D" id="6.10.140.1830">
    <property type="match status" value="1"/>
</dbReference>
<organism evidence="11 12">
    <name type="scientific">Streptomyces cirratus</name>
    <dbReference type="NCBI Taxonomy" id="68187"/>
    <lineage>
        <taxon>Bacteria</taxon>
        <taxon>Bacillati</taxon>
        <taxon>Actinomycetota</taxon>
        <taxon>Actinomycetes</taxon>
        <taxon>Kitasatosporales</taxon>
        <taxon>Streptomycetaceae</taxon>
        <taxon>Streptomyces</taxon>
    </lineage>
</organism>
<dbReference type="Gene3D" id="3.40.366.10">
    <property type="entry name" value="Malonyl-Coenzyme A Acyl Carrier Protein, domain 2"/>
    <property type="match status" value="1"/>
</dbReference>
<evidence type="ECO:0000256" key="1">
    <source>
        <dbReference type="ARBA" id="ARBA00001957"/>
    </source>
</evidence>
<dbReference type="InterPro" id="IPR050091">
    <property type="entry name" value="PKS_NRPS_Biosynth_Enz"/>
</dbReference>
<evidence type="ECO:0000256" key="3">
    <source>
        <dbReference type="ARBA" id="ARBA00022553"/>
    </source>
</evidence>
<dbReference type="InterPro" id="IPR036736">
    <property type="entry name" value="ACP-like_sf"/>
</dbReference>
<proteinExistence type="predicted"/>
<dbReference type="CDD" id="cd00833">
    <property type="entry name" value="PKS"/>
    <property type="match status" value="1"/>
</dbReference>
<keyword evidence="12" id="KW-1185">Reference proteome</keyword>
<keyword evidence="2" id="KW-0596">Phosphopantetheine</keyword>
<feature type="region of interest" description="Disordered" evidence="8">
    <location>
        <begin position="449"/>
        <end position="525"/>
    </location>
</feature>
<dbReference type="Pfam" id="PF16197">
    <property type="entry name" value="KAsynt_C_assoc"/>
    <property type="match status" value="1"/>
</dbReference>
<evidence type="ECO:0000256" key="5">
    <source>
        <dbReference type="ARBA" id="ARBA00023194"/>
    </source>
</evidence>
<dbReference type="PROSITE" id="PS50075">
    <property type="entry name" value="CARRIER"/>
    <property type="match status" value="1"/>
</dbReference>
<dbReference type="InterPro" id="IPR001227">
    <property type="entry name" value="Ac_transferase_dom_sf"/>
</dbReference>
<dbReference type="InterPro" id="IPR006162">
    <property type="entry name" value="Ppantetheine_attach_site"/>
</dbReference>
<dbReference type="SUPFAM" id="SSF53901">
    <property type="entry name" value="Thiolase-like"/>
    <property type="match status" value="1"/>
</dbReference>
<dbReference type="InterPro" id="IPR016036">
    <property type="entry name" value="Malonyl_transacylase_ACP-bd"/>
</dbReference>
<dbReference type="InterPro" id="IPR013968">
    <property type="entry name" value="PKS_KR"/>
</dbReference>
<dbReference type="SMART" id="SM00827">
    <property type="entry name" value="PKS_AT"/>
    <property type="match status" value="1"/>
</dbReference>
<dbReference type="PROSITE" id="PS52004">
    <property type="entry name" value="KS3_2"/>
    <property type="match status" value="1"/>
</dbReference>
<evidence type="ECO:0000256" key="4">
    <source>
        <dbReference type="ARBA" id="ARBA00022679"/>
    </source>
</evidence>
<keyword evidence="4" id="KW-0808">Transferase</keyword>
<evidence type="ECO:0000259" key="9">
    <source>
        <dbReference type="PROSITE" id="PS50075"/>
    </source>
</evidence>
<gene>
    <name evidence="11" type="ORF">GCM10010347_66480</name>
</gene>
<dbReference type="InterPro" id="IPR009081">
    <property type="entry name" value="PP-bd_ACP"/>
</dbReference>
<dbReference type="InterPro" id="IPR018201">
    <property type="entry name" value="Ketoacyl_synth_AS"/>
</dbReference>
<dbReference type="InterPro" id="IPR032821">
    <property type="entry name" value="PKS_assoc"/>
</dbReference>
<dbReference type="SUPFAM" id="SSF52151">
    <property type="entry name" value="FabD/lysophospholipase-like"/>
    <property type="match status" value="1"/>
</dbReference>
<evidence type="ECO:0000256" key="7">
    <source>
        <dbReference type="ARBA" id="ARBA00023315"/>
    </source>
</evidence>
<dbReference type="SMART" id="SM00825">
    <property type="entry name" value="PKS_KS"/>
    <property type="match status" value="1"/>
</dbReference>
<dbReference type="InterPro" id="IPR014043">
    <property type="entry name" value="Acyl_transferase_dom"/>
</dbReference>
<dbReference type="Pfam" id="PF00109">
    <property type="entry name" value="ketoacyl-synt"/>
    <property type="match status" value="1"/>
</dbReference>
<dbReference type="Pfam" id="PF18369">
    <property type="entry name" value="PKS_DE"/>
    <property type="match status" value="1"/>
</dbReference>
<comment type="caution">
    <text evidence="11">The sequence shown here is derived from an EMBL/GenBank/DDBJ whole genome shotgun (WGS) entry which is preliminary data.</text>
</comment>
<dbReference type="InterPro" id="IPR041618">
    <property type="entry name" value="PKS_DE"/>
</dbReference>
<evidence type="ECO:0000313" key="11">
    <source>
        <dbReference type="EMBL" id="GHB86166.1"/>
    </source>
</evidence>
<dbReference type="Pfam" id="PF00550">
    <property type="entry name" value="PP-binding"/>
    <property type="match status" value="1"/>
</dbReference>
<dbReference type="InterPro" id="IPR014030">
    <property type="entry name" value="Ketoacyl_synth_N"/>
</dbReference>
<dbReference type="InterPro" id="IPR020841">
    <property type="entry name" value="PKS_Beta-ketoAc_synthase_dom"/>
</dbReference>
<protein>
    <submittedName>
        <fullName evidence="11">Uncharacterized protein</fullName>
    </submittedName>
</protein>
<dbReference type="Gene3D" id="1.10.1200.10">
    <property type="entry name" value="ACP-like"/>
    <property type="match status" value="1"/>
</dbReference>
<dbReference type="PROSITE" id="PS00012">
    <property type="entry name" value="PHOSPHOPANTETHEINE"/>
    <property type="match status" value="1"/>
</dbReference>
<dbReference type="Pfam" id="PF00698">
    <property type="entry name" value="Acyl_transf_1"/>
    <property type="match status" value="1"/>
</dbReference>
<dbReference type="Proteomes" id="UP000642673">
    <property type="component" value="Unassembled WGS sequence"/>
</dbReference>
<reference evidence="12" key="1">
    <citation type="journal article" date="2019" name="Int. J. Syst. Evol. Microbiol.">
        <title>The Global Catalogue of Microorganisms (GCM) 10K type strain sequencing project: providing services to taxonomists for standard genome sequencing and annotation.</title>
        <authorList>
            <consortium name="The Broad Institute Genomics Platform"/>
            <consortium name="The Broad Institute Genome Sequencing Center for Infectious Disease"/>
            <person name="Wu L."/>
            <person name="Ma J."/>
        </authorList>
    </citation>
    <scope>NUCLEOTIDE SEQUENCE [LARGE SCALE GENOMIC DNA]</scope>
    <source>
        <strain evidence="12">JCM 4738</strain>
    </source>
</reference>
<dbReference type="SMART" id="SM00822">
    <property type="entry name" value="PKS_KR"/>
    <property type="match status" value="1"/>
</dbReference>
<dbReference type="PROSITE" id="PS00606">
    <property type="entry name" value="KS3_1"/>
    <property type="match status" value="1"/>
</dbReference>
<dbReference type="Gene3D" id="3.40.50.720">
    <property type="entry name" value="NAD(P)-binding Rossmann-like Domain"/>
    <property type="match status" value="1"/>
</dbReference>
<dbReference type="InterPro" id="IPR015083">
    <property type="entry name" value="NorB/c/GfsB-D-like_docking"/>
</dbReference>
<name>A0ABQ3F5T7_9ACTN</name>
<feature type="domain" description="Ketosynthase family 3 (KS3)" evidence="10">
    <location>
        <begin position="33"/>
        <end position="448"/>
    </location>
</feature>
<keyword evidence="6" id="KW-0511">Multifunctional enzyme</keyword>
<dbReference type="Gene3D" id="3.40.47.10">
    <property type="match status" value="1"/>
</dbReference>
<dbReference type="RefSeq" id="WP_190187944.1">
    <property type="nucleotide sequence ID" value="NZ_BMVP01000032.1"/>
</dbReference>
<evidence type="ECO:0000256" key="6">
    <source>
        <dbReference type="ARBA" id="ARBA00023268"/>
    </source>
</evidence>
<dbReference type="InterPro" id="IPR036291">
    <property type="entry name" value="NAD(P)-bd_dom_sf"/>
</dbReference>
<dbReference type="SMART" id="SM00823">
    <property type="entry name" value="PKS_PP"/>
    <property type="match status" value="1"/>
</dbReference>
<dbReference type="Pfam" id="PF22621">
    <property type="entry name" value="CurL-like_PKS_C"/>
    <property type="match status" value="1"/>
</dbReference>
<dbReference type="InterPro" id="IPR057326">
    <property type="entry name" value="KR_dom"/>
</dbReference>
<evidence type="ECO:0000256" key="2">
    <source>
        <dbReference type="ARBA" id="ARBA00022450"/>
    </source>
</evidence>